<dbReference type="RefSeq" id="XP_030767504.1">
    <property type="nucleotide sequence ID" value="XM_030911644.1"/>
</dbReference>
<organism evidence="2 3">
    <name type="scientific">Sitophilus oryzae</name>
    <name type="common">Rice weevil</name>
    <name type="synonym">Curculio oryzae</name>
    <dbReference type="NCBI Taxonomy" id="7048"/>
    <lineage>
        <taxon>Eukaryota</taxon>
        <taxon>Metazoa</taxon>
        <taxon>Ecdysozoa</taxon>
        <taxon>Arthropoda</taxon>
        <taxon>Hexapoda</taxon>
        <taxon>Insecta</taxon>
        <taxon>Pterygota</taxon>
        <taxon>Neoptera</taxon>
        <taxon>Endopterygota</taxon>
        <taxon>Coleoptera</taxon>
        <taxon>Polyphaga</taxon>
        <taxon>Cucujiformia</taxon>
        <taxon>Curculionidae</taxon>
        <taxon>Dryophthorinae</taxon>
        <taxon>Sitophilus</taxon>
    </lineage>
</organism>
<evidence type="ECO:0000313" key="3">
    <source>
        <dbReference type="RefSeq" id="XP_030767504.1"/>
    </source>
</evidence>
<dbReference type="OrthoDB" id="6766792at2759"/>
<dbReference type="PANTHER" id="PTHR47331">
    <property type="entry name" value="PHD-TYPE DOMAIN-CONTAINING PROTEIN"/>
    <property type="match status" value="1"/>
</dbReference>
<name>A0A6J2YW64_SITOR</name>
<dbReference type="GeneID" id="115891219"/>
<reference evidence="3" key="1">
    <citation type="submission" date="2025-08" db="UniProtKB">
        <authorList>
            <consortium name="RefSeq"/>
        </authorList>
    </citation>
    <scope>IDENTIFICATION</scope>
    <source>
        <tissue evidence="3">Gonads</tissue>
    </source>
</reference>
<protein>
    <submittedName>
        <fullName evidence="3">Uncharacterized protein LOC115891219</fullName>
    </submittedName>
</protein>
<keyword evidence="2" id="KW-1185">Reference proteome</keyword>
<feature type="domain" description="DUF5641" evidence="1">
    <location>
        <begin position="77"/>
        <end position="170"/>
    </location>
</feature>
<proteinExistence type="predicted"/>
<sequence>MKSHLYRTIGSQILTYEEFSTILTQIEAVLNSRPLSVISADPNDLQPLTPGHFLTLEPLTIGFPEPDLTSIPLNRLSRWQLIQRMHTDFWKRWSQEYVHLMQERHKWTEPTPEIKLNSLVLIKHETESPLSWELGRVIKLHPGKDNIVRVVTLKTAHGILQRPVVKICPLPGN</sequence>
<dbReference type="Proteomes" id="UP000504635">
    <property type="component" value="Unplaced"/>
</dbReference>
<accession>A0A6J2YW64</accession>
<evidence type="ECO:0000313" key="2">
    <source>
        <dbReference type="Proteomes" id="UP000504635"/>
    </source>
</evidence>
<dbReference type="InterPro" id="IPR040676">
    <property type="entry name" value="DUF5641"/>
</dbReference>
<gene>
    <name evidence="3" type="primary">LOC115891219</name>
</gene>
<evidence type="ECO:0000259" key="1">
    <source>
        <dbReference type="Pfam" id="PF18701"/>
    </source>
</evidence>
<dbReference type="InParanoid" id="A0A6J2YW64"/>
<dbReference type="KEGG" id="soy:115891219"/>
<dbReference type="Pfam" id="PF18701">
    <property type="entry name" value="DUF5641"/>
    <property type="match status" value="1"/>
</dbReference>
<dbReference type="AlphaFoldDB" id="A0A6J2YW64"/>